<keyword evidence="4" id="KW-1185">Reference proteome</keyword>
<gene>
    <name evidence="3" type="ORF">ACFFUR_07785</name>
</gene>
<dbReference type="Pfam" id="PF01266">
    <property type="entry name" value="DAO"/>
    <property type="match status" value="1"/>
</dbReference>
<protein>
    <submittedName>
        <fullName evidence="3">NAD(P)/FAD-dependent oxidoreductase</fullName>
        <ecNumber evidence="3">1.-.-.-</ecNumber>
    </submittedName>
</protein>
<dbReference type="RefSeq" id="WP_290246336.1">
    <property type="nucleotide sequence ID" value="NZ_JAUFQT010000001.1"/>
</dbReference>
<dbReference type="InterPro" id="IPR006076">
    <property type="entry name" value="FAD-dep_OxRdtase"/>
</dbReference>
<name>A0ABV5J4E8_9BACT</name>
<proteinExistence type="predicted"/>
<dbReference type="EC" id="1.-.-.-" evidence="3"/>
<organism evidence="3 4">
    <name type="scientific">Echinicola jeungdonensis</name>
    <dbReference type="NCBI Taxonomy" id="709343"/>
    <lineage>
        <taxon>Bacteria</taxon>
        <taxon>Pseudomonadati</taxon>
        <taxon>Bacteroidota</taxon>
        <taxon>Cytophagia</taxon>
        <taxon>Cytophagales</taxon>
        <taxon>Cyclobacteriaceae</taxon>
        <taxon>Echinicola</taxon>
    </lineage>
</organism>
<evidence type="ECO:0000256" key="1">
    <source>
        <dbReference type="ARBA" id="ARBA00023002"/>
    </source>
</evidence>
<dbReference type="PANTHER" id="PTHR13847">
    <property type="entry name" value="SARCOSINE DEHYDROGENASE-RELATED"/>
    <property type="match status" value="1"/>
</dbReference>
<sequence>MEVDFLLIGQGLAGTVLSQRLLKAGKTVGLIDEPGKNKSSRVAAGLYNPVTGRKMVKTWNADLLFPEIIPLYRELEDLLGIKIIYPRPIYRPFVSIEEQNEWMGKSGDEGFRGYIETVRMSSKYDEVNDPYGGILLKNCGFVDLAALLDAYTGWLNEKGFLVQSTFDEDKLIRKDDGFIYGEIKAKNLIYCNGIGAMKSRFFDWLPFAPVKGEILEINEEFKPYEIINRGVFRITMPDGLIRVGSTYSRHDLDTGPSSQGKRTILEKLEKLVHASDREIIQHKSGIRPATRDRRPFLGKYPQEKNVYIFNGFGAKGVSLVPYFSKVMLDLLIHGEEPEKGVNISRFFKYI</sequence>
<accession>A0ABV5J4E8</accession>
<dbReference type="SUPFAM" id="SSF54373">
    <property type="entry name" value="FAD-linked reductases, C-terminal domain"/>
    <property type="match status" value="1"/>
</dbReference>
<dbReference type="SUPFAM" id="SSF51971">
    <property type="entry name" value="Nucleotide-binding domain"/>
    <property type="match status" value="1"/>
</dbReference>
<evidence type="ECO:0000259" key="2">
    <source>
        <dbReference type="Pfam" id="PF01266"/>
    </source>
</evidence>
<dbReference type="Gene3D" id="3.30.9.10">
    <property type="entry name" value="D-Amino Acid Oxidase, subunit A, domain 2"/>
    <property type="match status" value="1"/>
</dbReference>
<dbReference type="PANTHER" id="PTHR13847:SF289">
    <property type="entry name" value="GLYCINE OXIDASE"/>
    <property type="match status" value="1"/>
</dbReference>
<keyword evidence="1 3" id="KW-0560">Oxidoreductase</keyword>
<evidence type="ECO:0000313" key="4">
    <source>
        <dbReference type="Proteomes" id="UP001589654"/>
    </source>
</evidence>
<dbReference type="Proteomes" id="UP001589654">
    <property type="component" value="Unassembled WGS sequence"/>
</dbReference>
<feature type="domain" description="FAD dependent oxidoreductase" evidence="2">
    <location>
        <begin position="4"/>
        <end position="329"/>
    </location>
</feature>
<reference evidence="3 4" key="1">
    <citation type="submission" date="2024-09" db="EMBL/GenBank/DDBJ databases">
        <authorList>
            <person name="Sun Q."/>
            <person name="Mori K."/>
        </authorList>
    </citation>
    <scope>NUCLEOTIDE SEQUENCE [LARGE SCALE GENOMIC DNA]</scope>
    <source>
        <strain evidence="3 4">CECT 7682</strain>
    </source>
</reference>
<dbReference type="EMBL" id="JBHMEW010000052">
    <property type="protein sequence ID" value="MFB9211703.1"/>
    <property type="molecule type" value="Genomic_DNA"/>
</dbReference>
<dbReference type="GO" id="GO:0016491">
    <property type="term" value="F:oxidoreductase activity"/>
    <property type="evidence" value="ECO:0007669"/>
    <property type="project" value="UniProtKB-KW"/>
</dbReference>
<dbReference type="Gene3D" id="3.50.50.60">
    <property type="entry name" value="FAD/NAD(P)-binding domain"/>
    <property type="match status" value="1"/>
</dbReference>
<dbReference type="InterPro" id="IPR036188">
    <property type="entry name" value="FAD/NAD-bd_sf"/>
</dbReference>
<evidence type="ECO:0000313" key="3">
    <source>
        <dbReference type="EMBL" id="MFB9211703.1"/>
    </source>
</evidence>
<comment type="caution">
    <text evidence="3">The sequence shown here is derived from an EMBL/GenBank/DDBJ whole genome shotgun (WGS) entry which is preliminary data.</text>
</comment>